<reference evidence="12" key="1">
    <citation type="journal article" date="2013" name="Genetics">
        <title>The draft genome and transcriptome of Panagrellus redivivus are shaped by the harsh demands of a free-living lifestyle.</title>
        <authorList>
            <person name="Srinivasan J."/>
            <person name="Dillman A.R."/>
            <person name="Macchietto M.G."/>
            <person name="Heikkinen L."/>
            <person name="Lakso M."/>
            <person name="Fracchia K.M."/>
            <person name="Antoshechkin I."/>
            <person name="Mortazavi A."/>
            <person name="Wong G."/>
            <person name="Sternberg P.W."/>
        </authorList>
    </citation>
    <scope>NUCLEOTIDE SEQUENCE [LARGE SCALE GENOMIC DNA]</scope>
    <source>
        <strain evidence="12">MT8872</strain>
    </source>
</reference>
<evidence type="ECO:0000256" key="1">
    <source>
        <dbReference type="ARBA" id="ARBA00022679"/>
    </source>
</evidence>
<dbReference type="InterPro" id="IPR011009">
    <property type="entry name" value="Kinase-like_dom_sf"/>
</dbReference>
<feature type="region of interest" description="Disordered" evidence="9">
    <location>
        <begin position="475"/>
        <end position="562"/>
    </location>
</feature>
<dbReference type="InterPro" id="IPR000719">
    <property type="entry name" value="Prot_kinase_dom"/>
</dbReference>
<feature type="domain" description="SH2" evidence="10">
    <location>
        <begin position="15"/>
        <end position="124"/>
    </location>
</feature>
<dbReference type="InterPro" id="IPR008266">
    <property type="entry name" value="Tyr_kinase_AS"/>
</dbReference>
<organism evidence="12 13">
    <name type="scientific">Panagrellus redivivus</name>
    <name type="common">Microworm</name>
    <dbReference type="NCBI Taxonomy" id="6233"/>
    <lineage>
        <taxon>Eukaryota</taxon>
        <taxon>Metazoa</taxon>
        <taxon>Ecdysozoa</taxon>
        <taxon>Nematoda</taxon>
        <taxon>Chromadorea</taxon>
        <taxon>Rhabditida</taxon>
        <taxon>Tylenchina</taxon>
        <taxon>Panagrolaimomorpha</taxon>
        <taxon>Panagrolaimoidea</taxon>
        <taxon>Panagrolaimidae</taxon>
        <taxon>Panagrellus</taxon>
    </lineage>
</organism>
<dbReference type="EC" id="2.7.10.2" evidence="8"/>
<dbReference type="PROSITE" id="PS00109">
    <property type="entry name" value="PROTEIN_KINASE_TYR"/>
    <property type="match status" value="1"/>
</dbReference>
<dbReference type="InterPro" id="IPR036860">
    <property type="entry name" value="SH2_dom_sf"/>
</dbReference>
<dbReference type="Proteomes" id="UP000492821">
    <property type="component" value="Unassembled WGS sequence"/>
</dbReference>
<reference evidence="13" key="2">
    <citation type="submission" date="2020-10" db="UniProtKB">
        <authorList>
            <consortium name="WormBaseParasite"/>
        </authorList>
    </citation>
    <scope>IDENTIFICATION</scope>
</reference>
<comment type="catalytic activity">
    <reaction evidence="6 8">
        <text>L-tyrosyl-[protein] + ATP = O-phospho-L-tyrosyl-[protein] + ADP + H(+)</text>
        <dbReference type="Rhea" id="RHEA:10596"/>
        <dbReference type="Rhea" id="RHEA-COMP:10136"/>
        <dbReference type="Rhea" id="RHEA-COMP:20101"/>
        <dbReference type="ChEBI" id="CHEBI:15378"/>
        <dbReference type="ChEBI" id="CHEBI:30616"/>
        <dbReference type="ChEBI" id="CHEBI:46858"/>
        <dbReference type="ChEBI" id="CHEBI:61978"/>
        <dbReference type="ChEBI" id="CHEBI:456216"/>
        <dbReference type="EC" id="2.7.10.2"/>
    </reaction>
</comment>
<evidence type="ECO:0000256" key="3">
    <source>
        <dbReference type="ARBA" id="ARBA00022777"/>
    </source>
</evidence>
<proteinExistence type="inferred from homology"/>
<dbReference type="SUPFAM" id="SSF56112">
    <property type="entry name" value="Protein kinase-like (PK-like)"/>
    <property type="match status" value="1"/>
</dbReference>
<dbReference type="Gene3D" id="3.30.505.10">
    <property type="entry name" value="SH2 domain"/>
    <property type="match status" value="1"/>
</dbReference>
<evidence type="ECO:0000256" key="6">
    <source>
        <dbReference type="ARBA" id="ARBA00051245"/>
    </source>
</evidence>
<evidence type="ECO:0000313" key="13">
    <source>
        <dbReference type="WBParaSite" id="Pan_g3094.t1"/>
    </source>
</evidence>
<dbReference type="Pfam" id="PF07714">
    <property type="entry name" value="PK_Tyr_Ser-Thr"/>
    <property type="match status" value="1"/>
</dbReference>
<dbReference type="PROSITE" id="PS50001">
    <property type="entry name" value="SH2"/>
    <property type="match status" value="1"/>
</dbReference>
<feature type="compositionally biased region" description="Polar residues" evidence="9">
    <location>
        <begin position="479"/>
        <end position="503"/>
    </location>
</feature>
<dbReference type="InterPro" id="IPR000980">
    <property type="entry name" value="SH2"/>
</dbReference>
<dbReference type="PROSITE" id="PS50011">
    <property type="entry name" value="PROTEIN_KINASE_DOM"/>
    <property type="match status" value="1"/>
</dbReference>
<dbReference type="Gene3D" id="1.10.510.10">
    <property type="entry name" value="Transferase(Phosphotransferase) domain 1"/>
    <property type="match status" value="1"/>
</dbReference>
<feature type="compositionally biased region" description="Basic residues" evidence="9">
    <location>
        <begin position="551"/>
        <end position="562"/>
    </location>
</feature>
<evidence type="ECO:0000313" key="12">
    <source>
        <dbReference type="Proteomes" id="UP000492821"/>
    </source>
</evidence>
<keyword evidence="2 8" id="KW-0547">Nucleotide-binding</keyword>
<dbReference type="SUPFAM" id="SSF55550">
    <property type="entry name" value="SH2 domain"/>
    <property type="match status" value="1"/>
</dbReference>
<feature type="domain" description="Protein kinase" evidence="11">
    <location>
        <begin position="139"/>
        <end position="407"/>
    </location>
</feature>
<evidence type="ECO:0000256" key="9">
    <source>
        <dbReference type="SAM" id="MobiDB-lite"/>
    </source>
</evidence>
<dbReference type="WBParaSite" id="Pan_g3094.t1">
    <property type="protein sequence ID" value="Pan_g3094.t1"/>
    <property type="gene ID" value="Pan_g3094"/>
</dbReference>
<evidence type="ECO:0000256" key="8">
    <source>
        <dbReference type="RuleBase" id="RU362096"/>
    </source>
</evidence>
<dbReference type="InterPro" id="IPR001245">
    <property type="entry name" value="Ser-Thr/Tyr_kinase_cat_dom"/>
</dbReference>
<dbReference type="PRINTS" id="PR00109">
    <property type="entry name" value="TYRKINASE"/>
</dbReference>
<accession>A0A7E4ZYH9</accession>
<dbReference type="AlphaFoldDB" id="A0A7E4ZYH9"/>
<protein>
    <recommendedName>
        <fullName evidence="8">Tyrosine-protein kinase</fullName>
        <ecNumber evidence="8">2.7.10.2</ecNumber>
    </recommendedName>
</protein>
<evidence type="ECO:0000256" key="2">
    <source>
        <dbReference type="ARBA" id="ARBA00022741"/>
    </source>
</evidence>
<evidence type="ECO:0000256" key="5">
    <source>
        <dbReference type="ARBA" id="ARBA00023137"/>
    </source>
</evidence>
<evidence type="ECO:0000259" key="11">
    <source>
        <dbReference type="PROSITE" id="PS50011"/>
    </source>
</evidence>
<dbReference type="InterPro" id="IPR020635">
    <property type="entry name" value="Tyr_kinase_cat_dom"/>
</dbReference>
<dbReference type="CDD" id="cd00192">
    <property type="entry name" value="PTKc"/>
    <property type="match status" value="1"/>
</dbReference>
<dbReference type="InterPro" id="IPR050198">
    <property type="entry name" value="Non-receptor_tyrosine_kinases"/>
</dbReference>
<evidence type="ECO:0000256" key="4">
    <source>
        <dbReference type="ARBA" id="ARBA00022840"/>
    </source>
</evidence>
<dbReference type="SMART" id="SM00219">
    <property type="entry name" value="TyrKc"/>
    <property type="match status" value="1"/>
</dbReference>
<keyword evidence="3 8" id="KW-0418">Kinase</keyword>
<comment type="similarity">
    <text evidence="8">Belongs to the protein kinase superfamily. Tyr protein kinase family.</text>
</comment>
<name>A0A7E4ZYH9_PANRE</name>
<evidence type="ECO:0000259" key="10">
    <source>
        <dbReference type="PROSITE" id="PS50001"/>
    </source>
</evidence>
<dbReference type="PANTHER" id="PTHR24418">
    <property type="entry name" value="TYROSINE-PROTEIN KINASE"/>
    <property type="match status" value="1"/>
</dbReference>
<evidence type="ECO:0000256" key="7">
    <source>
        <dbReference type="PROSITE-ProRule" id="PRU00191"/>
    </source>
</evidence>
<feature type="compositionally biased region" description="Polar residues" evidence="9">
    <location>
        <begin position="541"/>
        <end position="550"/>
    </location>
</feature>
<dbReference type="GO" id="GO:0004715">
    <property type="term" value="F:non-membrane spanning protein tyrosine kinase activity"/>
    <property type="evidence" value="ECO:0007669"/>
    <property type="project" value="UniProtKB-EC"/>
</dbReference>
<keyword evidence="1 8" id="KW-0808">Transferase</keyword>
<keyword evidence="7" id="KW-0727">SH2 domain</keyword>
<sequence>MPSEDAASRLEAQDYYYGMLGEEDLVDYLHQSGDFLVRCVDNNRGMEIVISYKTDRTNPTSTGGGMDSGNSEKEVRHAILRFDSNRKAWHLKKHKTTCFPRIEQLIDYYRHHELPSGGKLLRGSLRPNWHLRHSQVKFNKEKDLLGSGNFCDVYRGIFKGREEVAVKVCQSIDKKEGVDHREEAKKAMAALLEEGKIMSQINHTHIIKFLGLCCDQPPVMILMELCVRPLLGHLQKTGDAILPGERIKYIVDVSEGMMYLQSKNLVHRDLAARNCLFNKRGICKIADFGLSKLVRNLVGETVSNAQMPVRWMAPETLCPTPHFSVKSDVWAFGVLSYEVFSNGTKPFDGDDWIPKRIATHIRRGKMPDPPEKTPPHVASLMKQCWALDPDERIDFIKINKELKRIWVIYPAPDCNDQTLASVPGIVMLTPEELALIEPEMNIVKKIEHQVSKIKAPGPSVSQQPDTTNLIIIHRRASHTAVSPTTDSVATSPRGNRKSAQQSAPRRKTGSGPVNLSGSARRRDEEESSNSENNRKTKQHTVHISTSNRRSTGQRRSHRKVRK</sequence>
<dbReference type="SMART" id="SM00252">
    <property type="entry name" value="SH2"/>
    <property type="match status" value="1"/>
</dbReference>
<dbReference type="GO" id="GO:0005524">
    <property type="term" value="F:ATP binding"/>
    <property type="evidence" value="ECO:0007669"/>
    <property type="project" value="UniProtKB-KW"/>
</dbReference>
<keyword evidence="5 8" id="KW-0829">Tyrosine-protein kinase</keyword>
<keyword evidence="4 8" id="KW-0067">ATP-binding</keyword>
<keyword evidence="12" id="KW-1185">Reference proteome</keyword>